<dbReference type="RefSeq" id="WP_106054940.1">
    <property type="nucleotide sequence ID" value="NZ_VUNS01000002.1"/>
</dbReference>
<evidence type="ECO:0000256" key="2">
    <source>
        <dbReference type="SAM" id="Phobius"/>
    </source>
</evidence>
<dbReference type="Pfam" id="PF04977">
    <property type="entry name" value="DivIC"/>
    <property type="match status" value="1"/>
</dbReference>
<evidence type="ECO:0000313" key="4">
    <source>
        <dbReference type="Proteomes" id="UP000435649"/>
    </source>
</evidence>
<keyword evidence="2" id="KW-1133">Transmembrane helix</keyword>
<name>A0A844G073_9BACT</name>
<accession>A0A844G073</accession>
<organism evidence="3 4">
    <name type="scientific">Victivallis lenta</name>
    <dbReference type="NCBI Taxonomy" id="2606640"/>
    <lineage>
        <taxon>Bacteria</taxon>
        <taxon>Pseudomonadati</taxon>
        <taxon>Lentisphaerota</taxon>
        <taxon>Lentisphaeria</taxon>
        <taxon>Victivallales</taxon>
        <taxon>Victivallaceae</taxon>
        <taxon>Victivallis</taxon>
    </lineage>
</organism>
<proteinExistence type="predicted"/>
<dbReference type="Proteomes" id="UP000435649">
    <property type="component" value="Unassembled WGS sequence"/>
</dbReference>
<comment type="caution">
    <text evidence="3">The sequence shown here is derived from an EMBL/GenBank/DDBJ whole genome shotgun (WGS) entry which is preliminary data.</text>
</comment>
<dbReference type="InterPro" id="IPR007060">
    <property type="entry name" value="FtsL/DivIC"/>
</dbReference>
<evidence type="ECO:0000256" key="1">
    <source>
        <dbReference type="SAM" id="Coils"/>
    </source>
</evidence>
<keyword evidence="2" id="KW-0472">Membrane</keyword>
<feature type="transmembrane region" description="Helical" evidence="2">
    <location>
        <begin position="12"/>
        <end position="34"/>
    </location>
</feature>
<keyword evidence="2" id="KW-0812">Transmembrane</keyword>
<sequence>MAENRRKSAVSTYLLLFVLALVFAAAAVLLLPVYRSYQKKQAELGTLNEQLNDKRDESARLNTEVGELSRSPAAVEKVAREKFGLVKDGERVIKYAVPEKDRR</sequence>
<gene>
    <name evidence="3" type="ORF">FYJ85_02630</name>
</gene>
<protein>
    <submittedName>
        <fullName evidence="3">Septum formation initiator family protein</fullName>
    </submittedName>
</protein>
<dbReference type="AlphaFoldDB" id="A0A844G073"/>
<reference evidence="3 4" key="1">
    <citation type="submission" date="2019-08" db="EMBL/GenBank/DDBJ databases">
        <title>In-depth cultivation of the pig gut microbiome towards novel bacterial diversity and tailored functional studies.</title>
        <authorList>
            <person name="Wylensek D."/>
            <person name="Hitch T.C.A."/>
            <person name="Clavel T."/>
        </authorList>
    </citation>
    <scope>NUCLEOTIDE SEQUENCE [LARGE SCALE GENOMIC DNA]</scope>
    <source>
        <strain evidence="3 4">BBE-744-WT-12</strain>
    </source>
</reference>
<feature type="coiled-coil region" evidence="1">
    <location>
        <begin position="37"/>
        <end position="64"/>
    </location>
</feature>
<keyword evidence="4" id="KW-1185">Reference proteome</keyword>
<keyword evidence="1" id="KW-0175">Coiled coil</keyword>
<dbReference type="EMBL" id="VUNS01000002">
    <property type="protein sequence ID" value="MST95939.1"/>
    <property type="molecule type" value="Genomic_DNA"/>
</dbReference>
<evidence type="ECO:0000313" key="3">
    <source>
        <dbReference type="EMBL" id="MST95939.1"/>
    </source>
</evidence>